<dbReference type="EMBL" id="AOIB01000021">
    <property type="protein sequence ID" value="ELY57950.1"/>
    <property type="molecule type" value="Genomic_DNA"/>
</dbReference>
<evidence type="ECO:0000313" key="3">
    <source>
        <dbReference type="Proteomes" id="UP000011688"/>
    </source>
</evidence>
<sequence length="45" mass="4837">MGIDPYTPTEPSYECPGCGYRDDTDSGLLCPDCGGQLRNIAVARE</sequence>
<evidence type="ECO:0000259" key="1">
    <source>
        <dbReference type="Pfam" id="PF23455"/>
    </source>
</evidence>
<feature type="domain" description="DUF7129" evidence="1">
    <location>
        <begin position="3"/>
        <end position="45"/>
    </location>
</feature>
<organism evidence="2 3">
    <name type="scientific">Natronococcus amylolyticus DSM 10524</name>
    <dbReference type="NCBI Taxonomy" id="1227497"/>
    <lineage>
        <taxon>Archaea</taxon>
        <taxon>Methanobacteriati</taxon>
        <taxon>Methanobacteriota</taxon>
        <taxon>Stenosarchaea group</taxon>
        <taxon>Halobacteria</taxon>
        <taxon>Halobacteriales</taxon>
        <taxon>Natrialbaceae</taxon>
        <taxon>Natronococcus</taxon>
    </lineage>
</organism>
<comment type="caution">
    <text evidence="2">The sequence shown here is derived from an EMBL/GenBank/DDBJ whole genome shotgun (WGS) entry which is preliminary data.</text>
</comment>
<dbReference type="AlphaFoldDB" id="L9X899"/>
<proteinExistence type="predicted"/>
<dbReference type="STRING" id="1227497.C491_09134"/>
<dbReference type="eggNOG" id="arCOG08151">
    <property type="taxonomic scope" value="Archaea"/>
</dbReference>
<reference evidence="2 3" key="1">
    <citation type="journal article" date="2014" name="PLoS Genet.">
        <title>Phylogenetically driven sequencing of extremely halophilic archaea reveals strategies for static and dynamic osmo-response.</title>
        <authorList>
            <person name="Becker E.A."/>
            <person name="Seitzer P.M."/>
            <person name="Tritt A."/>
            <person name="Larsen D."/>
            <person name="Krusor M."/>
            <person name="Yao A.I."/>
            <person name="Wu D."/>
            <person name="Madern D."/>
            <person name="Eisen J.A."/>
            <person name="Darling A.E."/>
            <person name="Facciotti M.T."/>
        </authorList>
    </citation>
    <scope>NUCLEOTIDE SEQUENCE [LARGE SCALE GENOMIC DNA]</scope>
    <source>
        <strain evidence="2 3">DSM 10524</strain>
    </source>
</reference>
<dbReference type="InterPro" id="IPR055553">
    <property type="entry name" value="DUF7129"/>
</dbReference>
<evidence type="ECO:0000313" key="2">
    <source>
        <dbReference type="EMBL" id="ELY57950.1"/>
    </source>
</evidence>
<name>L9X899_9EURY</name>
<dbReference type="OrthoDB" id="280213at2157"/>
<keyword evidence="3" id="KW-1185">Reference proteome</keyword>
<dbReference type="Pfam" id="PF23455">
    <property type="entry name" value="DUF7129"/>
    <property type="match status" value="1"/>
</dbReference>
<accession>L9X899</accession>
<gene>
    <name evidence="2" type="ORF">C491_09134</name>
</gene>
<dbReference type="RefSeq" id="WP_005555428.1">
    <property type="nucleotide sequence ID" value="NZ_AOIB01000021.1"/>
</dbReference>
<dbReference type="NCBIfam" id="NF033497">
    <property type="entry name" value="rubre_like_arch"/>
    <property type="match status" value="1"/>
</dbReference>
<protein>
    <recommendedName>
        <fullName evidence="1">DUF7129 domain-containing protein</fullName>
    </recommendedName>
</protein>
<dbReference type="Proteomes" id="UP000011688">
    <property type="component" value="Unassembled WGS sequence"/>
</dbReference>